<dbReference type="EMBL" id="JANAKD010000416">
    <property type="protein sequence ID" value="KAJ3494085.1"/>
    <property type="molecule type" value="Genomic_DNA"/>
</dbReference>
<evidence type="ECO:0000313" key="1">
    <source>
        <dbReference type="EMBL" id="KAJ3494085.1"/>
    </source>
</evidence>
<comment type="caution">
    <text evidence="1">The sequence shown here is derived from an EMBL/GenBank/DDBJ whole genome shotgun (WGS) entry which is preliminary data.</text>
</comment>
<gene>
    <name evidence="1" type="ORF">NLG97_g4304</name>
</gene>
<name>A0ACC1QZK3_9HYPO</name>
<protein>
    <submittedName>
        <fullName evidence="1">Uncharacterized protein</fullName>
    </submittedName>
</protein>
<sequence>MSGYIPDLFSTPRGQLITTAVVSGAAVATLIFGFQALEREERLSALKNSIPSISDEKHHTTKLNSFGASNETVEDKEDARNLALAQRAQAGDFDEELILEQLARNQVFLTPEGLDKLRSSFVVVVGCGGVGSHCTASLARSGVSKIRLIDFDQVTLSSLNRHAVATLADVGTSKVHCLQRRLMAITPWTQFDLRQQKFDGDVAAELLGPFKDGQKPDFIVDAIDNIETKVALLKYCYDNKLPVISSMGAGCKSDPTKIIIGDIGNSTDDGLSRATRKRLKLLGITKGIPVVYSTEQSGEGKAELLPLDQAEFEKGSVGDLGVMPNFRVRILPVLGTMPAIFGMTTANHVILSITGYPVDYAPAKGRDKMYDSIVNYVQSSEEKLARLFEPDMIGLRSPITAGDVAFLAEELYQARSVITGIPTRLMLIRWRRPETINVSVVGEGGEVQKCSTIRLRDLVCMTKDEAARHEKQIFKAGVKLEDLYDKETIARVEKKMAQAAEYEKFRW</sequence>
<proteinExistence type="predicted"/>
<dbReference type="Proteomes" id="UP001148737">
    <property type="component" value="Unassembled WGS sequence"/>
</dbReference>
<organism evidence="1 2">
    <name type="scientific">Lecanicillium saksenae</name>
    <dbReference type="NCBI Taxonomy" id="468837"/>
    <lineage>
        <taxon>Eukaryota</taxon>
        <taxon>Fungi</taxon>
        <taxon>Dikarya</taxon>
        <taxon>Ascomycota</taxon>
        <taxon>Pezizomycotina</taxon>
        <taxon>Sordariomycetes</taxon>
        <taxon>Hypocreomycetidae</taxon>
        <taxon>Hypocreales</taxon>
        <taxon>Cordycipitaceae</taxon>
        <taxon>Lecanicillium</taxon>
    </lineage>
</organism>
<keyword evidence="2" id="KW-1185">Reference proteome</keyword>
<accession>A0ACC1QZK3</accession>
<evidence type="ECO:0000313" key="2">
    <source>
        <dbReference type="Proteomes" id="UP001148737"/>
    </source>
</evidence>
<reference evidence="1" key="1">
    <citation type="submission" date="2022-07" db="EMBL/GenBank/DDBJ databases">
        <title>Genome Sequence of Lecanicillium saksenae.</title>
        <authorList>
            <person name="Buettner E."/>
        </authorList>
    </citation>
    <scope>NUCLEOTIDE SEQUENCE</scope>
    <source>
        <strain evidence="1">VT-O1</strain>
    </source>
</reference>